<organism evidence="2 3">
    <name type="scientific">Callosobruchus maculatus</name>
    <name type="common">Southern cowpea weevil</name>
    <name type="synonym">Pulse bruchid</name>
    <dbReference type="NCBI Taxonomy" id="64391"/>
    <lineage>
        <taxon>Eukaryota</taxon>
        <taxon>Metazoa</taxon>
        <taxon>Ecdysozoa</taxon>
        <taxon>Arthropoda</taxon>
        <taxon>Hexapoda</taxon>
        <taxon>Insecta</taxon>
        <taxon>Pterygota</taxon>
        <taxon>Neoptera</taxon>
        <taxon>Endopterygota</taxon>
        <taxon>Coleoptera</taxon>
        <taxon>Polyphaga</taxon>
        <taxon>Cucujiformia</taxon>
        <taxon>Chrysomeloidea</taxon>
        <taxon>Chrysomelidae</taxon>
        <taxon>Bruchinae</taxon>
        <taxon>Bruchini</taxon>
        <taxon>Callosobruchus</taxon>
    </lineage>
</organism>
<sequence>MAGYTLQLLVFLGLICFTYQQKHYIPEDLSRYGFASQDSKPYFRDESVEEDENAEKLTNVEIPRGLIDGLLSNVTGLTLPAGISDLGKGLASMADTLKSIVNFVGSLKNGPDFKAMWNKFVEFLKGLPCVAKVSLIIAHIRDVWKCKRTAILKIIRNIFGTECKLIKKVSK</sequence>
<evidence type="ECO:0000313" key="2">
    <source>
        <dbReference type="EMBL" id="VEN52391.1"/>
    </source>
</evidence>
<feature type="chain" id="PRO_5025071120" evidence="1">
    <location>
        <begin position="21"/>
        <end position="171"/>
    </location>
</feature>
<evidence type="ECO:0000313" key="3">
    <source>
        <dbReference type="Proteomes" id="UP000410492"/>
    </source>
</evidence>
<name>A0A653CWU3_CALMS</name>
<reference evidence="2 3" key="1">
    <citation type="submission" date="2019-01" db="EMBL/GenBank/DDBJ databases">
        <authorList>
            <person name="Sayadi A."/>
        </authorList>
    </citation>
    <scope>NUCLEOTIDE SEQUENCE [LARGE SCALE GENOMIC DNA]</scope>
</reference>
<dbReference type="Proteomes" id="UP000410492">
    <property type="component" value="Unassembled WGS sequence"/>
</dbReference>
<keyword evidence="1" id="KW-0732">Signal</keyword>
<proteinExistence type="predicted"/>
<protein>
    <submittedName>
        <fullName evidence="2">Uncharacterized protein</fullName>
    </submittedName>
</protein>
<evidence type="ECO:0000256" key="1">
    <source>
        <dbReference type="SAM" id="SignalP"/>
    </source>
</evidence>
<gene>
    <name evidence="2" type="ORF">CALMAC_LOCUS12551</name>
</gene>
<dbReference type="EMBL" id="CAACVG010009195">
    <property type="protein sequence ID" value="VEN52391.1"/>
    <property type="molecule type" value="Genomic_DNA"/>
</dbReference>
<keyword evidence="3" id="KW-1185">Reference proteome</keyword>
<dbReference type="AlphaFoldDB" id="A0A653CWU3"/>
<feature type="signal peptide" evidence="1">
    <location>
        <begin position="1"/>
        <end position="20"/>
    </location>
</feature>
<accession>A0A653CWU3</accession>